<sequence length="305" mass="34193">MPQGKLDYRQLIEPALAHLRQTDRYTYVDEISEILIENLEFPDDDLLQLLPSGRQTVFYSQLQWALSYLEQDRLIESDGADAYRITAVGRQFTGADLERTVAGKEPLPQFFQSPGQPFETGMAEDGPESGVSNPHLAMAREFETIYQDLKSNVIKRIYDQSPAFFENLIIDLLLSMGYGDRRRDLVAHLGRSGDGGIDGAIKQDQLGLDVVYVQAKRYRPGLAVPVSAVRDFAGALEAHKANKGLFVTTSHFTKSGREFITAVSSRIVLIDGDRLSSLLIRNNVGVCVHDTYEIKRIDEDFFNNA</sequence>
<dbReference type="InterPro" id="IPR007560">
    <property type="entry name" value="Restrct_endonuc_IV_Mrr"/>
</dbReference>
<proteinExistence type="predicted"/>
<protein>
    <submittedName>
        <fullName evidence="3">Mrr restriction system protein</fullName>
    </submittedName>
</protein>
<dbReference type="InterPro" id="IPR011856">
    <property type="entry name" value="tRNA_endonuc-like_dom_sf"/>
</dbReference>
<gene>
    <name evidence="3" type="ORF">MNBD_ALPHA08-1898</name>
</gene>
<dbReference type="InterPro" id="IPR025745">
    <property type="entry name" value="Mrr-like_N_dom"/>
</dbReference>
<dbReference type="SUPFAM" id="SSF52980">
    <property type="entry name" value="Restriction endonuclease-like"/>
    <property type="match status" value="1"/>
</dbReference>
<dbReference type="GO" id="GO:0003677">
    <property type="term" value="F:DNA binding"/>
    <property type="evidence" value="ECO:0007669"/>
    <property type="project" value="InterPro"/>
</dbReference>
<dbReference type="GO" id="GO:0009307">
    <property type="term" value="P:DNA restriction-modification system"/>
    <property type="evidence" value="ECO:0007669"/>
    <property type="project" value="InterPro"/>
</dbReference>
<reference evidence="3" key="1">
    <citation type="submission" date="2018-06" db="EMBL/GenBank/DDBJ databases">
        <authorList>
            <person name="Zhirakovskaya E."/>
        </authorList>
    </citation>
    <scope>NUCLEOTIDE SEQUENCE</scope>
</reference>
<dbReference type="Pfam" id="PF14338">
    <property type="entry name" value="Mrr_N"/>
    <property type="match status" value="1"/>
</dbReference>
<dbReference type="InterPro" id="IPR011335">
    <property type="entry name" value="Restrct_endonuc-II-like"/>
</dbReference>
<dbReference type="AlphaFoldDB" id="A0A3B0R6H7"/>
<dbReference type="InterPro" id="IPR052906">
    <property type="entry name" value="Type_IV_Methyl-Rstrct_Enzyme"/>
</dbReference>
<dbReference type="GO" id="GO:0015666">
    <property type="term" value="F:restriction endodeoxyribonuclease activity"/>
    <property type="evidence" value="ECO:0007669"/>
    <property type="project" value="TreeGrafter"/>
</dbReference>
<organism evidence="3">
    <name type="scientific">hydrothermal vent metagenome</name>
    <dbReference type="NCBI Taxonomy" id="652676"/>
    <lineage>
        <taxon>unclassified sequences</taxon>
        <taxon>metagenomes</taxon>
        <taxon>ecological metagenomes</taxon>
    </lineage>
</organism>
<feature type="domain" description="Restriction system protein Mrr-like N-terminal" evidence="2">
    <location>
        <begin position="8"/>
        <end position="92"/>
    </location>
</feature>
<dbReference type="PANTHER" id="PTHR30015:SF7">
    <property type="entry name" value="TYPE IV METHYL-DIRECTED RESTRICTION ENZYME ECOKMRR"/>
    <property type="match status" value="1"/>
</dbReference>
<evidence type="ECO:0000259" key="2">
    <source>
        <dbReference type="Pfam" id="PF14338"/>
    </source>
</evidence>
<dbReference type="Pfam" id="PF04471">
    <property type="entry name" value="Mrr_cat"/>
    <property type="match status" value="1"/>
</dbReference>
<evidence type="ECO:0000313" key="3">
    <source>
        <dbReference type="EMBL" id="VAV88122.1"/>
    </source>
</evidence>
<dbReference type="Gene3D" id="3.40.1350.10">
    <property type="match status" value="1"/>
</dbReference>
<dbReference type="PANTHER" id="PTHR30015">
    <property type="entry name" value="MRR RESTRICTION SYSTEM PROTEIN"/>
    <property type="match status" value="1"/>
</dbReference>
<feature type="domain" description="Restriction endonuclease type IV Mrr" evidence="1">
    <location>
        <begin position="160"/>
        <end position="279"/>
    </location>
</feature>
<accession>A0A3B0R6H7</accession>
<name>A0A3B0R6H7_9ZZZZ</name>
<dbReference type="EMBL" id="UOEC01000037">
    <property type="protein sequence ID" value="VAV88122.1"/>
    <property type="molecule type" value="Genomic_DNA"/>
</dbReference>
<evidence type="ECO:0000259" key="1">
    <source>
        <dbReference type="Pfam" id="PF04471"/>
    </source>
</evidence>